<feature type="domain" description="RimM N-terminal" evidence="6">
    <location>
        <begin position="10"/>
        <end position="92"/>
    </location>
</feature>
<comment type="domain">
    <text evidence="5">The PRC barrel domain binds ribosomal protein uS19.</text>
</comment>
<dbReference type="GO" id="GO:0042274">
    <property type="term" value="P:ribosomal small subunit biogenesis"/>
    <property type="evidence" value="ECO:0007669"/>
    <property type="project" value="UniProtKB-UniRule"/>
</dbReference>
<evidence type="ECO:0000313" key="8">
    <source>
        <dbReference type="EMBL" id="SUO92625.1"/>
    </source>
</evidence>
<gene>
    <name evidence="5 8" type="primary">rimM</name>
    <name evidence="8" type="ORF">NCTC10717_00651</name>
</gene>
<dbReference type="OrthoDB" id="9783509at2"/>
<feature type="domain" description="Ribosome maturation factor RimM PRC barrel" evidence="7">
    <location>
        <begin position="103"/>
        <end position="175"/>
    </location>
</feature>
<evidence type="ECO:0000256" key="2">
    <source>
        <dbReference type="ARBA" id="ARBA00022517"/>
    </source>
</evidence>
<dbReference type="Gene3D" id="2.30.30.240">
    <property type="entry name" value="PRC-barrel domain"/>
    <property type="match status" value="1"/>
</dbReference>
<evidence type="ECO:0000313" key="9">
    <source>
        <dbReference type="Proteomes" id="UP000254575"/>
    </source>
</evidence>
<comment type="subcellular location">
    <subcellularLocation>
        <location evidence="5">Cytoplasm</location>
    </subcellularLocation>
</comment>
<reference evidence="8 9" key="1">
    <citation type="submission" date="2018-06" db="EMBL/GenBank/DDBJ databases">
        <authorList>
            <consortium name="Pathogen Informatics"/>
            <person name="Doyle S."/>
        </authorList>
    </citation>
    <scope>NUCLEOTIDE SEQUENCE [LARGE SCALE GENOMIC DNA]</scope>
    <source>
        <strain evidence="8 9">NCTC10717</strain>
    </source>
</reference>
<keyword evidence="9" id="KW-1185">Reference proteome</keyword>
<dbReference type="InterPro" id="IPR011961">
    <property type="entry name" value="RimM"/>
</dbReference>
<dbReference type="GO" id="GO:0043022">
    <property type="term" value="F:ribosome binding"/>
    <property type="evidence" value="ECO:0007669"/>
    <property type="project" value="InterPro"/>
</dbReference>
<name>A0A380MKI7_9GAMM</name>
<dbReference type="SUPFAM" id="SSF50346">
    <property type="entry name" value="PRC-barrel domain"/>
    <property type="match status" value="1"/>
</dbReference>
<dbReference type="HAMAP" id="MF_00014">
    <property type="entry name" value="Ribosome_mat_RimM"/>
    <property type="match status" value="1"/>
</dbReference>
<dbReference type="Pfam" id="PF01782">
    <property type="entry name" value="RimM"/>
    <property type="match status" value="1"/>
</dbReference>
<dbReference type="PANTHER" id="PTHR33692:SF1">
    <property type="entry name" value="RIBOSOME MATURATION FACTOR RIMM"/>
    <property type="match status" value="1"/>
</dbReference>
<dbReference type="Gene3D" id="2.40.30.60">
    <property type="entry name" value="RimM"/>
    <property type="match status" value="1"/>
</dbReference>
<evidence type="ECO:0000256" key="4">
    <source>
        <dbReference type="ARBA" id="ARBA00023186"/>
    </source>
</evidence>
<evidence type="ECO:0000259" key="6">
    <source>
        <dbReference type="Pfam" id="PF01782"/>
    </source>
</evidence>
<evidence type="ECO:0000256" key="1">
    <source>
        <dbReference type="ARBA" id="ARBA00022490"/>
    </source>
</evidence>
<dbReference type="InterPro" id="IPR036976">
    <property type="entry name" value="RimM_N_sf"/>
</dbReference>
<proteinExistence type="inferred from homology"/>
<dbReference type="InterPro" id="IPR002676">
    <property type="entry name" value="RimM_N"/>
</dbReference>
<comment type="function">
    <text evidence="5">An accessory protein needed during the final step in the assembly of 30S ribosomal subunit, possibly for assembly of the head region. Essential for efficient processing of 16S rRNA. May be needed both before and after RbfA during the maturation of 16S rRNA. It has affinity for free ribosomal 30S subunits but not for 70S ribosomes.</text>
</comment>
<dbReference type="EMBL" id="UHIA01000003">
    <property type="protein sequence ID" value="SUO92625.1"/>
    <property type="molecule type" value="Genomic_DNA"/>
</dbReference>
<accession>A0A380MKI7</accession>
<evidence type="ECO:0000256" key="3">
    <source>
        <dbReference type="ARBA" id="ARBA00022552"/>
    </source>
</evidence>
<dbReference type="SUPFAM" id="SSF50447">
    <property type="entry name" value="Translation proteins"/>
    <property type="match status" value="1"/>
</dbReference>
<dbReference type="AlphaFoldDB" id="A0A380MKI7"/>
<evidence type="ECO:0000259" key="7">
    <source>
        <dbReference type="Pfam" id="PF24986"/>
    </source>
</evidence>
<dbReference type="Pfam" id="PF24986">
    <property type="entry name" value="PRC_RimM"/>
    <property type="match status" value="1"/>
</dbReference>
<evidence type="ECO:0000256" key="5">
    <source>
        <dbReference type="HAMAP-Rule" id="MF_00014"/>
    </source>
</evidence>
<comment type="similarity">
    <text evidence="5">Belongs to the RimM family.</text>
</comment>
<dbReference type="GO" id="GO:0005840">
    <property type="term" value="C:ribosome"/>
    <property type="evidence" value="ECO:0007669"/>
    <property type="project" value="InterPro"/>
</dbReference>
<organism evidence="8 9">
    <name type="scientific">Suttonella indologenes</name>
    <dbReference type="NCBI Taxonomy" id="13276"/>
    <lineage>
        <taxon>Bacteria</taxon>
        <taxon>Pseudomonadati</taxon>
        <taxon>Pseudomonadota</taxon>
        <taxon>Gammaproteobacteria</taxon>
        <taxon>Cardiobacteriales</taxon>
        <taxon>Cardiobacteriaceae</taxon>
        <taxon>Suttonella</taxon>
    </lineage>
</organism>
<keyword evidence="4 5" id="KW-0143">Chaperone</keyword>
<dbReference type="PANTHER" id="PTHR33692">
    <property type="entry name" value="RIBOSOME MATURATION FACTOR RIMM"/>
    <property type="match status" value="1"/>
</dbReference>
<dbReference type="InterPro" id="IPR009000">
    <property type="entry name" value="Transl_B-barrel_sf"/>
</dbReference>
<dbReference type="InterPro" id="IPR056792">
    <property type="entry name" value="PRC_RimM"/>
</dbReference>
<sequence>MKHNHAQITLGRIVGVHGIRGWVKLHSDCRPREAILGYREFIATRPNGDSFTLKLNTGREQGKSIVAHFTNYNDRDAAMQLIGLNLSIKREQLPATAANEFYWTDLIGLTVVNRQQQILGSVAEIFETGANDVLVIKTGADKKIAELLIPLVVGIYVDSADFDKQILHVDWESDWSNDNPAQ</sequence>
<dbReference type="InterPro" id="IPR011033">
    <property type="entry name" value="PRC_barrel-like_sf"/>
</dbReference>
<keyword evidence="2 5" id="KW-0690">Ribosome biogenesis</keyword>
<dbReference type="Proteomes" id="UP000254575">
    <property type="component" value="Unassembled WGS sequence"/>
</dbReference>
<keyword evidence="3 5" id="KW-0698">rRNA processing</keyword>
<dbReference type="RefSeq" id="WP_115217928.1">
    <property type="nucleotide sequence ID" value="NZ_UHIA01000003.1"/>
</dbReference>
<dbReference type="GO" id="GO:0005737">
    <property type="term" value="C:cytoplasm"/>
    <property type="evidence" value="ECO:0007669"/>
    <property type="project" value="UniProtKB-SubCell"/>
</dbReference>
<comment type="subunit">
    <text evidence="5">Binds ribosomal protein uS19.</text>
</comment>
<dbReference type="GO" id="GO:0006364">
    <property type="term" value="P:rRNA processing"/>
    <property type="evidence" value="ECO:0007669"/>
    <property type="project" value="UniProtKB-UniRule"/>
</dbReference>
<dbReference type="NCBIfam" id="TIGR02273">
    <property type="entry name" value="16S_RimM"/>
    <property type="match status" value="1"/>
</dbReference>
<protein>
    <recommendedName>
        <fullName evidence="5">Ribosome maturation factor RimM</fullName>
    </recommendedName>
</protein>
<keyword evidence="1 5" id="KW-0963">Cytoplasm</keyword>